<keyword evidence="3" id="KW-1185">Reference proteome</keyword>
<dbReference type="HAMAP" id="MF_01477">
    <property type="entry name" value="Iojap_RsfS"/>
    <property type="match status" value="1"/>
</dbReference>
<dbReference type="PANTHER" id="PTHR21043:SF0">
    <property type="entry name" value="MITOCHONDRIAL ASSEMBLY OF RIBOSOMAL LARGE SUBUNIT PROTEIN 1"/>
    <property type="match status" value="1"/>
</dbReference>
<protein>
    <recommendedName>
        <fullName evidence="4">Ribosome-associated protein</fullName>
    </recommendedName>
</protein>
<dbReference type="SUPFAM" id="SSF81301">
    <property type="entry name" value="Nucleotidyltransferase"/>
    <property type="match status" value="2"/>
</dbReference>
<dbReference type="Proteomes" id="UP000298416">
    <property type="component" value="Unassembled WGS sequence"/>
</dbReference>
<dbReference type="GO" id="GO:0017148">
    <property type="term" value="P:negative regulation of translation"/>
    <property type="evidence" value="ECO:0007669"/>
    <property type="project" value="TreeGrafter"/>
</dbReference>
<organism evidence="2">
    <name type="scientific">Salvia splendens</name>
    <name type="common">Scarlet sage</name>
    <dbReference type="NCBI Taxonomy" id="180675"/>
    <lineage>
        <taxon>Eukaryota</taxon>
        <taxon>Viridiplantae</taxon>
        <taxon>Streptophyta</taxon>
        <taxon>Embryophyta</taxon>
        <taxon>Tracheophyta</taxon>
        <taxon>Spermatophyta</taxon>
        <taxon>Magnoliopsida</taxon>
        <taxon>eudicotyledons</taxon>
        <taxon>Gunneridae</taxon>
        <taxon>Pentapetalae</taxon>
        <taxon>asterids</taxon>
        <taxon>lamiids</taxon>
        <taxon>Lamiales</taxon>
        <taxon>Lamiaceae</taxon>
        <taxon>Nepetoideae</taxon>
        <taxon>Mentheae</taxon>
        <taxon>Salviinae</taxon>
        <taxon>Salvia</taxon>
        <taxon>Salvia subgen. Calosphace</taxon>
        <taxon>core Calosphace</taxon>
    </lineage>
</organism>
<dbReference type="Pfam" id="PF02410">
    <property type="entry name" value="RsfS"/>
    <property type="match status" value="1"/>
</dbReference>
<dbReference type="Gene3D" id="3.30.460.10">
    <property type="entry name" value="Beta Polymerase, domain 2"/>
    <property type="match status" value="1"/>
</dbReference>
<dbReference type="PANTHER" id="PTHR21043">
    <property type="entry name" value="IOJAP SUPERFAMILY ORTHOLOG"/>
    <property type="match status" value="1"/>
</dbReference>
<dbReference type="EMBL" id="PNBA02000006">
    <property type="protein sequence ID" value="KAG6422388.1"/>
    <property type="molecule type" value="Genomic_DNA"/>
</dbReference>
<name>A0A4D8XXZ3_SALSN</name>
<accession>A0A4D8XXZ3</accession>
<comment type="similarity">
    <text evidence="1">Belongs to the Iojap/RsfS family.</text>
</comment>
<dbReference type="AlphaFoldDB" id="A0A4D8XXZ3"/>
<gene>
    <name evidence="2" type="ORF">SASPL_118958</name>
</gene>
<reference evidence="2" key="1">
    <citation type="submission" date="2018-01" db="EMBL/GenBank/DDBJ databases">
        <authorList>
            <person name="Mao J.F."/>
        </authorList>
    </citation>
    <scope>NUCLEOTIDE SEQUENCE</scope>
    <source>
        <strain evidence="2">Huo1</strain>
        <tissue evidence="2">Leaf</tissue>
    </source>
</reference>
<proteinExistence type="inferred from homology"/>
<dbReference type="GO" id="GO:0090071">
    <property type="term" value="P:negative regulation of ribosome biogenesis"/>
    <property type="evidence" value="ECO:0007669"/>
    <property type="project" value="TreeGrafter"/>
</dbReference>
<reference evidence="2" key="2">
    <citation type="submission" date="2020-08" db="EMBL/GenBank/DDBJ databases">
        <title>Plant Genome Project.</title>
        <authorList>
            <person name="Zhang R.-G."/>
        </authorList>
    </citation>
    <scope>NUCLEOTIDE SEQUENCE</scope>
    <source>
        <strain evidence="2">Huo1</strain>
        <tissue evidence="2">Leaf</tissue>
    </source>
</reference>
<evidence type="ECO:0008006" key="4">
    <source>
        <dbReference type="Google" id="ProtNLM"/>
    </source>
</evidence>
<dbReference type="GO" id="GO:0043023">
    <property type="term" value="F:ribosomal large subunit binding"/>
    <property type="evidence" value="ECO:0007669"/>
    <property type="project" value="TreeGrafter"/>
</dbReference>
<dbReference type="InterPro" id="IPR004394">
    <property type="entry name" value="Iojap/RsfS/C7orf30"/>
</dbReference>
<evidence type="ECO:0000313" key="2">
    <source>
        <dbReference type="EMBL" id="KAG6422388.1"/>
    </source>
</evidence>
<sequence>MWSALRRGALSSSHSAISHHLKNLASSSPIFSRNFSSSALSSVEKNKELLSLAEVEKILQDVRADDVTVIPAPKGSEFADYMVIATGRSPWHVRNISQALIYQAVDIYESFDQDELLVCVGLYVTITCQVSILENWNRALDMFLGSNEQVKQKQRGAKRILLPSVVGQEGGKWIVIDSGKLIVHAVDEKARSYYNFEGLWAAKPSNVEDSQDLEKAFVKVRPKNNSKKRPQVRAA</sequence>
<evidence type="ECO:0000256" key="1">
    <source>
        <dbReference type="ARBA" id="ARBA00010574"/>
    </source>
</evidence>
<comment type="caution">
    <text evidence="2">The sequence shown here is derived from an EMBL/GenBank/DDBJ whole genome shotgun (WGS) entry which is preliminary data.</text>
</comment>
<dbReference type="STRING" id="180675.A0A4D8XXZ3"/>
<dbReference type="InterPro" id="IPR043519">
    <property type="entry name" value="NT_sf"/>
</dbReference>
<evidence type="ECO:0000313" key="3">
    <source>
        <dbReference type="Proteomes" id="UP000298416"/>
    </source>
</evidence>